<evidence type="ECO:0000259" key="12">
    <source>
        <dbReference type="Pfam" id="PF17946"/>
    </source>
</evidence>
<evidence type="ECO:0000256" key="5">
    <source>
        <dbReference type="ARBA" id="ARBA00022806"/>
    </source>
</evidence>
<proteinExistence type="inferred from homology"/>
<dbReference type="Pfam" id="PF17946">
    <property type="entry name" value="RecC_C"/>
    <property type="match status" value="1"/>
</dbReference>
<comment type="caution">
    <text evidence="13">The sequence shown here is derived from an EMBL/GenBank/DDBJ whole genome shotgun (WGS) entry which is preliminary data.</text>
</comment>
<keyword evidence="14" id="KW-1185">Reference proteome</keyword>
<dbReference type="EMBL" id="VCBC01000005">
    <property type="protein sequence ID" value="TLU66243.1"/>
    <property type="molecule type" value="Genomic_DNA"/>
</dbReference>
<sequence>MLYLYPANRMEDLLLLFAKVQQISPLPVMTEELVLVQNQGMQHWLNMQQAHAHRISMNTRFSLPAQFFWQTLRTLCSEQLPEQSPYSRDVLTWRIESILQDEAIIDDSRCDSLTHYWQAATGQQQDLRRYQLARKIADIYEQYLIYRPQWIHAWSQGQSIQLDSSSAEGIAQWQAVIWQRLHQQSPYDPQHLIKQAINSLDSKASILPQRISLFGLNAIAPIWMEFLAAIGKHIDVHFYQLNPCIEYWGDIKSEKSQARQEFQQLLSGWPDVEELSTQVNPLLANLGQQGKDLLSQLQQFDHIEIPVYERLGESERKGSSVLSQLQDDILTLQDRRIDEGTNHQPQFDDSIVICSAHSALREVQGLHDYLLHQFNQDPQLTPKDVLVMCPQVEDYAPYIDAVFVRGWEDIGENIPPLPCSIADRVSKDSEPLVNGFNELLNLPDSRFEVSKLISYLQLKPVQKRFKFNDADIELISFWVQQACIHWGLDAHHKGVHIGSDEVSAQFTWKLGLQRLLRGFAYSDQFSVSEHDLYLPWVEGDNSVLLGKFILFLEQLQALQRELDRPRAAEDWHQLLMDWLARLFEEDEQDQDNGLIIVRQAIDSLYEHCQQAKHQGEIKLWPVREYLNTHFSEPDPGRQFMIGQITFCSMLPMRSIPFKLVAILGLNDGQFPRQRQPIGFDLMSMTPSKLGDRSLHKDDRYLFLEALISARQHLYLSYQGRDIRNNGERQPSIVLRELMDYLAAGFGWQLSGDEHIRQLPMQAFSNENYAVDNLWPSFDKKWLNLSTDPAQIQNVSQVDTIYPHQGELIEQASAVINDADLIELLRHPAKLYGSRVLNLSFAYQQEPLQDTEPFTVNALEKFSFKQQVLGLMLQRADATDPIISQQLDFDINQLQRRHFLSGSFPDRSDTYAQLTEWRAMVEFFASHVQGIQQAIDDNGTAVELPIRITLPAIASILPSATLSTDPSETIATATSQTTGQAKQQQPGQVIAQKTLMQHFVEHQQGFTLMYAKSSSANEGDLCQFYIGHLLACAYAIEKQKTDANATMPKVTTLAMYLNENKKTIEQYQLEFWPDAFEILMDLVGGFLAALKQPFPVSMAIARKNYWSRNKFHPGYLSQASLETLWHEETFGRSLATDPYLQYFFPQCPDLDTLNATLGQTYQVFFERLSVKSNKFSEDELSLTPGTAGANTRNKMDKKDSSNGK</sequence>
<dbReference type="PANTHER" id="PTHR30591">
    <property type="entry name" value="RECBCD ENZYME SUBUNIT RECC"/>
    <property type="match status" value="1"/>
</dbReference>
<evidence type="ECO:0000256" key="3">
    <source>
        <dbReference type="ARBA" id="ARBA00022763"/>
    </source>
</evidence>
<dbReference type="InterPro" id="IPR041500">
    <property type="entry name" value="RecC_C"/>
</dbReference>
<dbReference type="GO" id="GO:0008854">
    <property type="term" value="F:exodeoxyribonuclease V activity"/>
    <property type="evidence" value="ECO:0007669"/>
    <property type="project" value="InterPro"/>
</dbReference>
<dbReference type="Gene3D" id="3.40.50.10930">
    <property type="match status" value="1"/>
</dbReference>
<comment type="subunit">
    <text evidence="10">Heterotrimer of RecB, RecC and RecD. All subunits contribute to DNA-binding.</text>
</comment>
<evidence type="ECO:0000256" key="9">
    <source>
        <dbReference type="ARBA" id="ARBA00023204"/>
    </source>
</evidence>
<feature type="domain" description="RecC C-terminal" evidence="12">
    <location>
        <begin position="816"/>
        <end position="1100"/>
    </location>
</feature>
<dbReference type="PANTHER" id="PTHR30591:SF1">
    <property type="entry name" value="RECBCD ENZYME SUBUNIT RECC"/>
    <property type="match status" value="1"/>
</dbReference>
<dbReference type="InterPro" id="IPR027417">
    <property type="entry name" value="P-loop_NTPase"/>
</dbReference>
<dbReference type="PIRSF" id="PIRSF000980">
    <property type="entry name" value="RecC"/>
    <property type="match status" value="1"/>
</dbReference>
<dbReference type="Proteomes" id="UP000307790">
    <property type="component" value="Unassembled WGS sequence"/>
</dbReference>
<keyword evidence="1 10" id="KW-0540">Nuclease</keyword>
<dbReference type="SUPFAM" id="SSF52980">
    <property type="entry name" value="Restriction endonuclease-like"/>
    <property type="match status" value="1"/>
</dbReference>
<evidence type="ECO:0000256" key="11">
    <source>
        <dbReference type="SAM" id="MobiDB-lite"/>
    </source>
</evidence>
<feature type="region of interest" description="Disordered" evidence="11">
    <location>
        <begin position="1178"/>
        <end position="1203"/>
    </location>
</feature>
<evidence type="ECO:0000313" key="13">
    <source>
        <dbReference type="EMBL" id="TLU66243.1"/>
    </source>
</evidence>
<keyword evidence="4 10" id="KW-0378">Hydrolase</keyword>
<dbReference type="InterPro" id="IPR006697">
    <property type="entry name" value="RecC"/>
</dbReference>
<comment type="similarity">
    <text evidence="10">Belongs to the RecC family.</text>
</comment>
<feature type="compositionally biased region" description="Basic and acidic residues" evidence="11">
    <location>
        <begin position="1192"/>
        <end position="1203"/>
    </location>
</feature>
<gene>
    <name evidence="10 13" type="primary">recC</name>
    <name evidence="13" type="ORF">FE810_05955</name>
</gene>
<evidence type="ECO:0000256" key="6">
    <source>
        <dbReference type="ARBA" id="ARBA00022839"/>
    </source>
</evidence>
<dbReference type="GO" id="GO:0005524">
    <property type="term" value="F:ATP binding"/>
    <property type="evidence" value="ECO:0007669"/>
    <property type="project" value="UniProtKB-UniRule"/>
</dbReference>
<keyword evidence="9 10" id="KW-0234">DNA repair</keyword>
<dbReference type="GO" id="GO:0000724">
    <property type="term" value="P:double-strand break repair via homologous recombination"/>
    <property type="evidence" value="ECO:0007669"/>
    <property type="project" value="UniProtKB-UniRule"/>
</dbReference>
<accession>A0A5R9IP48</accession>
<evidence type="ECO:0000256" key="8">
    <source>
        <dbReference type="ARBA" id="ARBA00023125"/>
    </source>
</evidence>
<dbReference type="SUPFAM" id="SSF52540">
    <property type="entry name" value="P-loop containing nucleoside triphosphate hydrolases"/>
    <property type="match status" value="2"/>
</dbReference>
<evidence type="ECO:0000256" key="4">
    <source>
        <dbReference type="ARBA" id="ARBA00022801"/>
    </source>
</evidence>
<comment type="miscellaneous">
    <text evidence="10">In the RecBCD complex, RecB has a slow 3'-5' helicase, an exonuclease activity and loads RecA onto ssDNA, RecD has a fast 5'-3' helicase activity, while RecC stimulates the ATPase and processivity of the RecB helicase and contributes to recognition of the Chi site.</text>
</comment>
<reference evidence="13 14" key="1">
    <citation type="submission" date="2019-05" db="EMBL/GenBank/DDBJ databases">
        <title>Genome sequences of Thalassotalea litorea 1K03283.</title>
        <authorList>
            <person name="Zhang D."/>
        </authorList>
    </citation>
    <scope>NUCLEOTIDE SEQUENCE [LARGE SCALE GENOMIC DNA]</scope>
    <source>
        <strain evidence="13 14">MCCC 1K03283</strain>
    </source>
</reference>
<protein>
    <recommendedName>
        <fullName evidence="10">RecBCD enzyme subunit RecC</fullName>
    </recommendedName>
    <alternativeName>
        <fullName evidence="10">Exonuclease V subunit RecC</fullName>
        <shortName evidence="10">ExoV subunit RecC</shortName>
    </alternativeName>
    <alternativeName>
        <fullName evidence="10">Helicase/nuclease RecBCD subunit RecC</fullName>
    </alternativeName>
</protein>
<dbReference type="Pfam" id="PF04257">
    <property type="entry name" value="Exonuc_V_gamma"/>
    <property type="match status" value="1"/>
</dbReference>
<dbReference type="GO" id="GO:0003678">
    <property type="term" value="F:DNA helicase activity"/>
    <property type="evidence" value="ECO:0007669"/>
    <property type="project" value="UniProtKB-UniRule"/>
</dbReference>
<dbReference type="GO" id="GO:0003677">
    <property type="term" value="F:DNA binding"/>
    <property type="evidence" value="ECO:0007669"/>
    <property type="project" value="UniProtKB-UniRule"/>
</dbReference>
<dbReference type="HAMAP" id="MF_01486">
    <property type="entry name" value="RecC"/>
    <property type="match status" value="1"/>
</dbReference>
<dbReference type="AlphaFoldDB" id="A0A5R9IP48"/>
<dbReference type="GO" id="GO:0009338">
    <property type="term" value="C:exodeoxyribonuclease V complex"/>
    <property type="evidence" value="ECO:0007669"/>
    <property type="project" value="InterPro"/>
</dbReference>
<dbReference type="Gene3D" id="3.40.50.300">
    <property type="entry name" value="P-loop containing nucleotide triphosphate hydrolases"/>
    <property type="match status" value="2"/>
</dbReference>
<evidence type="ECO:0000256" key="1">
    <source>
        <dbReference type="ARBA" id="ARBA00022722"/>
    </source>
</evidence>
<dbReference type="InterPro" id="IPR011335">
    <property type="entry name" value="Restrct_endonuc-II-like"/>
</dbReference>
<organism evidence="13 14">
    <name type="scientific">Thalassotalea litorea</name>
    <dbReference type="NCBI Taxonomy" id="2020715"/>
    <lineage>
        <taxon>Bacteria</taxon>
        <taxon>Pseudomonadati</taxon>
        <taxon>Pseudomonadota</taxon>
        <taxon>Gammaproteobacteria</taxon>
        <taxon>Alteromonadales</taxon>
        <taxon>Colwelliaceae</taxon>
        <taxon>Thalassotalea</taxon>
    </lineage>
</organism>
<dbReference type="InterPro" id="IPR013986">
    <property type="entry name" value="DExx_box_DNA_helicase_dom_sf"/>
</dbReference>
<dbReference type="RefSeq" id="WP_138319119.1">
    <property type="nucleotide sequence ID" value="NZ_VCBC01000005.1"/>
</dbReference>
<dbReference type="OrthoDB" id="9762834at2"/>
<evidence type="ECO:0000256" key="2">
    <source>
        <dbReference type="ARBA" id="ARBA00022741"/>
    </source>
</evidence>
<keyword evidence="7 10" id="KW-0067">ATP-binding</keyword>
<evidence type="ECO:0000313" key="14">
    <source>
        <dbReference type="Proteomes" id="UP000307790"/>
    </source>
</evidence>
<dbReference type="NCBIfam" id="TIGR01450">
    <property type="entry name" value="recC"/>
    <property type="match status" value="1"/>
</dbReference>
<evidence type="ECO:0000256" key="7">
    <source>
        <dbReference type="ARBA" id="ARBA00022840"/>
    </source>
</evidence>
<dbReference type="Gene3D" id="1.10.10.160">
    <property type="match status" value="1"/>
</dbReference>
<evidence type="ECO:0000256" key="10">
    <source>
        <dbReference type="HAMAP-Rule" id="MF_01486"/>
    </source>
</evidence>
<keyword evidence="8 10" id="KW-0238">DNA-binding</keyword>
<keyword evidence="3 10" id="KW-0227">DNA damage</keyword>
<keyword evidence="5 10" id="KW-0347">Helicase</keyword>
<keyword evidence="6 10" id="KW-0269">Exonuclease</keyword>
<comment type="function">
    <text evidence="10">A helicase/nuclease that prepares dsDNA breaks (DSB) for recombinational DNA repair. Binds to DSBs and unwinds DNA via a highly rapid and processive ATP-dependent bidirectional helicase activity. Unwinds dsDNA until it encounters a Chi (crossover hotspot instigator) sequence from the 3' direction. Cuts ssDNA a few nucleotides 3' to the Chi site. The properties and activities of the enzyme are changed at Chi. The Chi-altered holoenzyme produces a long 3'-ssDNA overhang and facilitates RecA-binding to the ssDNA for homologous DNA recombination and repair. Holoenzyme degrades any linearized DNA that is unable to undergo homologous recombination. In the holoenzyme this subunit recognizes the wild-type Chi sequence, and when added to isolated RecB increases its ATP-dependent helicase processivity.</text>
</comment>
<name>A0A5R9IP48_9GAMM</name>
<keyword evidence="2 10" id="KW-0547">Nucleotide-binding</keyword>